<gene>
    <name evidence="1" type="ORF">TRIP_B200488</name>
</gene>
<evidence type="ECO:0000313" key="1">
    <source>
        <dbReference type="EMBL" id="VBB42348.1"/>
    </source>
</evidence>
<reference evidence="1" key="1">
    <citation type="submission" date="2018-07" db="EMBL/GenBank/DDBJ databases">
        <authorList>
            <consortium name="Genoscope - CEA"/>
            <person name="William W."/>
        </authorList>
    </citation>
    <scope>NUCLEOTIDE SEQUENCE</scope>
    <source>
        <strain evidence="1">IK1</strain>
    </source>
</reference>
<proteinExistence type="predicted"/>
<dbReference type="EMBL" id="UPXX01000013">
    <property type="protein sequence ID" value="VBB42348.1"/>
    <property type="molecule type" value="Genomic_DNA"/>
</dbReference>
<accession>A0A653A340</accession>
<dbReference type="AlphaFoldDB" id="A0A653A340"/>
<protein>
    <submittedName>
        <fullName evidence="1">Uncharacterized protein</fullName>
    </submittedName>
</protein>
<name>A0A653A340_UNCDX</name>
<organism evidence="1">
    <name type="scientific">Uncultured Desulfatiglans sp</name>
    <dbReference type="NCBI Taxonomy" id="1748965"/>
    <lineage>
        <taxon>Bacteria</taxon>
        <taxon>Pseudomonadati</taxon>
        <taxon>Thermodesulfobacteriota</taxon>
        <taxon>Desulfobacteria</taxon>
        <taxon>Desulfatiglandales</taxon>
        <taxon>Desulfatiglandaceae</taxon>
        <taxon>Desulfatiglans</taxon>
        <taxon>environmental samples</taxon>
    </lineage>
</organism>
<sequence length="144" mass="16291">MLVVFLSNLRAKPDQTEKIRHIIPIILNFLSKRKEGRPDPASIEKDQVGVKYNSAASCHTYNPLLLKEANPVFPALSHYVVFSYTPCLDFLHRRRPGMFHSEVCTRIFGKVSSFPSGNGLFGQSRRQSARLLVRRPAGRLRANA</sequence>